<evidence type="ECO:0000313" key="2">
    <source>
        <dbReference type="Proteomes" id="UP001464387"/>
    </source>
</evidence>
<name>A0ABV1YBI7_9HYPH</name>
<proteinExistence type="predicted"/>
<reference evidence="1 2" key="1">
    <citation type="journal article" date="2024" name="Proc. Natl. Acad. Sci. U.S.A.">
        <title>The evolutionary genomics of adaptation to stress in wild rhizobium bacteria.</title>
        <authorList>
            <person name="Kehlet-Delgado H."/>
            <person name="Montoya A.P."/>
            <person name="Jensen K.T."/>
            <person name="Wendlandt C.E."/>
            <person name="Dexheimer C."/>
            <person name="Roberts M."/>
            <person name="Torres Martinez L."/>
            <person name="Friesen M.L."/>
            <person name="Griffitts J.S."/>
            <person name="Porter S.S."/>
        </authorList>
    </citation>
    <scope>NUCLEOTIDE SEQUENCE [LARGE SCALE GENOMIC DNA]</scope>
    <source>
        <strain evidence="1 2">M0729</strain>
    </source>
</reference>
<comment type="caution">
    <text evidence="1">The sequence shown here is derived from an EMBL/GenBank/DDBJ whole genome shotgun (WGS) entry which is preliminary data.</text>
</comment>
<dbReference type="Proteomes" id="UP001464387">
    <property type="component" value="Unassembled WGS sequence"/>
</dbReference>
<dbReference type="EMBL" id="JAMYPJ010000006">
    <property type="protein sequence ID" value="MER8932530.1"/>
    <property type="molecule type" value="Genomic_DNA"/>
</dbReference>
<accession>A0ABV1YBI7</accession>
<evidence type="ECO:0000313" key="1">
    <source>
        <dbReference type="EMBL" id="MER8932530.1"/>
    </source>
</evidence>
<sequence length="81" mass="9077">MLAKVEAPFIPSILAQEAVHRILSTGNAEFCGSETAQMLHYLDALTPRNPIIPSGEARPGLRQRLSRRFQASFFRGGFFWT</sequence>
<protein>
    <submittedName>
        <fullName evidence="1">Uncharacterized protein</fullName>
    </submittedName>
</protein>
<organism evidence="1 2">
    <name type="scientific">Mesorhizobium opportunistum</name>
    <dbReference type="NCBI Taxonomy" id="593909"/>
    <lineage>
        <taxon>Bacteria</taxon>
        <taxon>Pseudomonadati</taxon>
        <taxon>Pseudomonadota</taxon>
        <taxon>Alphaproteobacteria</taxon>
        <taxon>Hyphomicrobiales</taxon>
        <taxon>Phyllobacteriaceae</taxon>
        <taxon>Mesorhizobium</taxon>
    </lineage>
</organism>
<dbReference type="RefSeq" id="WP_287273328.1">
    <property type="nucleotide sequence ID" value="NZ_JAMYMY010000005.1"/>
</dbReference>
<gene>
    <name evidence="1" type="ORF">NKI33_06075</name>
</gene>
<keyword evidence="2" id="KW-1185">Reference proteome</keyword>